<organism evidence="4 5">
    <name type="scientific">Chitinophaga ginsengisoli</name>
    <dbReference type="NCBI Taxonomy" id="363837"/>
    <lineage>
        <taxon>Bacteria</taxon>
        <taxon>Pseudomonadati</taxon>
        <taxon>Bacteroidota</taxon>
        <taxon>Chitinophagia</taxon>
        <taxon>Chitinophagales</taxon>
        <taxon>Chitinophagaceae</taxon>
        <taxon>Chitinophaga</taxon>
    </lineage>
</organism>
<dbReference type="InterPro" id="IPR036526">
    <property type="entry name" value="C-N_Hydrolase_sf"/>
</dbReference>
<keyword evidence="5" id="KW-1185">Reference proteome</keyword>
<evidence type="ECO:0000313" key="4">
    <source>
        <dbReference type="EMBL" id="PSL20359.1"/>
    </source>
</evidence>
<name>A0A2P8FF72_9BACT</name>
<proteinExistence type="inferred from homology"/>
<dbReference type="PROSITE" id="PS51186">
    <property type="entry name" value="GNAT"/>
    <property type="match status" value="1"/>
</dbReference>
<accession>A0A2P8FF72</accession>
<evidence type="ECO:0000259" key="2">
    <source>
        <dbReference type="PROSITE" id="PS50263"/>
    </source>
</evidence>
<comment type="caution">
    <text evidence="4">The sequence shown here is derived from an EMBL/GenBank/DDBJ whole genome shotgun (WGS) entry which is preliminary data.</text>
</comment>
<dbReference type="InterPro" id="IPR016181">
    <property type="entry name" value="Acyl_CoA_acyltransferase"/>
</dbReference>
<dbReference type="EMBL" id="PYGK01000025">
    <property type="protein sequence ID" value="PSL20359.1"/>
    <property type="molecule type" value="Genomic_DNA"/>
</dbReference>
<feature type="domain" description="N-acetyltransferase" evidence="3">
    <location>
        <begin position="15"/>
        <end position="222"/>
    </location>
</feature>
<feature type="domain" description="CN hydrolase" evidence="2">
    <location>
        <begin position="231"/>
        <end position="486"/>
    </location>
</feature>
<dbReference type="PROSITE" id="PS01227">
    <property type="entry name" value="UPF0012"/>
    <property type="match status" value="1"/>
</dbReference>
<dbReference type="PANTHER" id="PTHR23088:SF50">
    <property type="entry name" value="HYDROLASE YHCX"/>
    <property type="match status" value="1"/>
</dbReference>
<dbReference type="GO" id="GO:0016787">
    <property type="term" value="F:hydrolase activity"/>
    <property type="evidence" value="ECO:0007669"/>
    <property type="project" value="UniProtKB-KW"/>
</dbReference>
<gene>
    <name evidence="4" type="ORF">CLV42_12561</name>
</gene>
<dbReference type="InterPro" id="IPR001110">
    <property type="entry name" value="UPF0012_CS"/>
</dbReference>
<dbReference type="SUPFAM" id="SSF56317">
    <property type="entry name" value="Carbon-nitrogen hydrolase"/>
    <property type="match status" value="1"/>
</dbReference>
<dbReference type="SUPFAM" id="SSF55729">
    <property type="entry name" value="Acyl-CoA N-acyltransferases (Nat)"/>
    <property type="match status" value="1"/>
</dbReference>
<dbReference type="CDD" id="cd07574">
    <property type="entry name" value="nitrilase_Rim1_like"/>
    <property type="match status" value="1"/>
</dbReference>
<dbReference type="Pfam" id="PF00583">
    <property type="entry name" value="Acetyltransf_1"/>
    <property type="match status" value="1"/>
</dbReference>
<evidence type="ECO:0000256" key="1">
    <source>
        <dbReference type="ARBA" id="ARBA00010613"/>
    </source>
</evidence>
<sequence>MNYYFMTSKHIPETIEIRQLTAEDYLDLKESMVSAYADMEGSYWREPTIRRLVELFPEGQIAVTVNDKVVGCALSIIVDYGKFGDEHTYEQITGYYTFSTHDPKGDVLYGIEVFVHPDYRGRRLARRLYDARKTLCERLNLSGIVAGGRIPNYLKYADEMSPRDYIEKVRDKEIYDPTLTFQFSNDFQVKKILKNYLPHDEASKGFATLLQWYNIYYEKDQDTIRYNKSTVRIGLVQWQMRDYGSLEGFMQQVEYFIDAVSDYGSDFVVFPELFNAPLMAEFSQRDSAGAIRGVAKYTEQLRDQLIQHAVSYNVNIIGGSMPIVIDEALYNICYLCRRDGTYEEYIKMHPTPSEVYAWGVKGGDRLKAFDTDCGKIGIQICYDVEFPEPSRILAEQGMQILFVPFLTDTQHAFNRVKFCAQARAIENECYVAIAGCVGNLPKVNNMDLQYAQSAVFTPSDFAFPVTGVKADATTNTEMVVIADVDLVLLKELNAFGSVQTRKDMRRDLYEVKWKKPGKNN</sequence>
<evidence type="ECO:0000313" key="5">
    <source>
        <dbReference type="Proteomes" id="UP000240978"/>
    </source>
</evidence>
<dbReference type="InterPro" id="IPR003010">
    <property type="entry name" value="C-N_Hydrolase"/>
</dbReference>
<reference evidence="4 5" key="1">
    <citation type="submission" date="2018-03" db="EMBL/GenBank/DDBJ databases">
        <title>Genomic Encyclopedia of Archaeal and Bacterial Type Strains, Phase II (KMG-II): from individual species to whole genera.</title>
        <authorList>
            <person name="Goeker M."/>
        </authorList>
    </citation>
    <scope>NUCLEOTIDE SEQUENCE [LARGE SCALE GENOMIC DNA]</scope>
    <source>
        <strain evidence="4 5">DSM 18107</strain>
    </source>
</reference>
<dbReference type="InterPro" id="IPR000182">
    <property type="entry name" value="GNAT_dom"/>
</dbReference>
<comment type="similarity">
    <text evidence="1">Belongs to the carbon-nitrogen hydrolase superfamily. NIT1/NIT2 family.</text>
</comment>
<keyword evidence="4" id="KW-0378">Hydrolase</keyword>
<dbReference type="Gene3D" id="3.60.110.10">
    <property type="entry name" value="Carbon-nitrogen hydrolase"/>
    <property type="match status" value="1"/>
</dbReference>
<evidence type="ECO:0000259" key="3">
    <source>
        <dbReference type="PROSITE" id="PS51186"/>
    </source>
</evidence>
<protein>
    <submittedName>
        <fullName evidence="4">Putative amidohydrolase</fullName>
    </submittedName>
</protein>
<dbReference type="CDD" id="cd04301">
    <property type="entry name" value="NAT_SF"/>
    <property type="match status" value="1"/>
</dbReference>
<dbReference type="Proteomes" id="UP000240978">
    <property type="component" value="Unassembled WGS sequence"/>
</dbReference>
<dbReference type="Gene3D" id="3.40.630.30">
    <property type="match status" value="1"/>
</dbReference>
<dbReference type="PROSITE" id="PS50263">
    <property type="entry name" value="CN_HYDROLASE"/>
    <property type="match status" value="1"/>
</dbReference>
<dbReference type="GO" id="GO:0016747">
    <property type="term" value="F:acyltransferase activity, transferring groups other than amino-acyl groups"/>
    <property type="evidence" value="ECO:0007669"/>
    <property type="project" value="InterPro"/>
</dbReference>
<dbReference type="PANTHER" id="PTHR23088">
    <property type="entry name" value="NITRILASE-RELATED"/>
    <property type="match status" value="1"/>
</dbReference>
<dbReference type="AlphaFoldDB" id="A0A2P8FF72"/>
<dbReference type="Pfam" id="PF00795">
    <property type="entry name" value="CN_hydrolase"/>
    <property type="match status" value="1"/>
</dbReference>